<evidence type="ECO:0000256" key="1">
    <source>
        <dbReference type="ARBA" id="ARBA00005513"/>
    </source>
</evidence>
<dbReference type="NCBIfam" id="TIGR01144">
    <property type="entry name" value="ATP_synt_b"/>
    <property type="match status" value="1"/>
</dbReference>
<dbReference type="RefSeq" id="WP_177717362.1">
    <property type="nucleotide sequence ID" value="NZ_JACRSQ010000003.1"/>
</dbReference>
<evidence type="ECO:0000256" key="2">
    <source>
        <dbReference type="ARBA" id="ARBA00022448"/>
    </source>
</evidence>
<keyword evidence="14" id="KW-0175">Coiled coil</keyword>
<dbReference type="AlphaFoldDB" id="A0A926DQF7"/>
<comment type="subcellular location">
    <subcellularLocation>
        <location evidence="12">Cell membrane</location>
        <topology evidence="12">Single-pass membrane protein</topology>
    </subcellularLocation>
    <subcellularLocation>
        <location evidence="11">Endomembrane system</location>
        <topology evidence="11">Single-pass membrane protein</topology>
    </subcellularLocation>
</comment>
<evidence type="ECO:0000256" key="8">
    <source>
        <dbReference type="ARBA" id="ARBA00023136"/>
    </source>
</evidence>
<evidence type="ECO:0000313" key="16">
    <source>
        <dbReference type="Proteomes" id="UP000657006"/>
    </source>
</evidence>
<accession>A0A926DQF7</accession>
<dbReference type="InterPro" id="IPR005864">
    <property type="entry name" value="ATP_synth_F0_bsu_bac"/>
</dbReference>
<dbReference type="InterPro" id="IPR050059">
    <property type="entry name" value="ATP_synthase_B_chain"/>
</dbReference>
<keyword evidence="7 12" id="KW-0406">Ion transport</keyword>
<keyword evidence="4 12" id="KW-0812">Transmembrane</keyword>
<proteinExistence type="inferred from homology"/>
<evidence type="ECO:0000256" key="13">
    <source>
        <dbReference type="RuleBase" id="RU003848"/>
    </source>
</evidence>
<sequence>MFHMMLLSEESYVIDFSSMPLQLVFHALLVLVLFFILGKLLFKPVQKILDKRKEMVQSSIDDAQQKQQQAQELKAEYDQKLAAAMTERDQIIQDAYKTAQEKERAILEDARQEAARIRERASREVALEQDKARDLLKRETVSLAAAIAEKFVRESISDSDQKQLVEDAIAEMEDANWQN</sequence>
<dbReference type="GO" id="GO:0005886">
    <property type="term" value="C:plasma membrane"/>
    <property type="evidence" value="ECO:0007669"/>
    <property type="project" value="UniProtKB-SubCell"/>
</dbReference>
<evidence type="ECO:0000256" key="9">
    <source>
        <dbReference type="ARBA" id="ARBA00023310"/>
    </source>
</evidence>
<evidence type="ECO:0000256" key="10">
    <source>
        <dbReference type="ARBA" id="ARBA00025198"/>
    </source>
</evidence>
<keyword evidence="16" id="KW-1185">Reference proteome</keyword>
<keyword evidence="5 12" id="KW-0375">Hydrogen ion transport</keyword>
<dbReference type="CDD" id="cd06503">
    <property type="entry name" value="ATP-synt_Fo_b"/>
    <property type="match status" value="1"/>
</dbReference>
<evidence type="ECO:0000256" key="4">
    <source>
        <dbReference type="ARBA" id="ARBA00022692"/>
    </source>
</evidence>
<dbReference type="GO" id="GO:0012505">
    <property type="term" value="C:endomembrane system"/>
    <property type="evidence" value="ECO:0007669"/>
    <property type="project" value="UniProtKB-SubCell"/>
</dbReference>
<dbReference type="GO" id="GO:0045259">
    <property type="term" value="C:proton-transporting ATP synthase complex"/>
    <property type="evidence" value="ECO:0007669"/>
    <property type="project" value="UniProtKB-KW"/>
</dbReference>
<comment type="caution">
    <text evidence="15">The sequence shown here is derived from an EMBL/GenBank/DDBJ whole genome shotgun (WGS) entry which is preliminary data.</text>
</comment>
<evidence type="ECO:0000256" key="12">
    <source>
        <dbReference type="HAMAP-Rule" id="MF_01398"/>
    </source>
</evidence>
<keyword evidence="3 12" id="KW-0138">CF(0)</keyword>
<dbReference type="PANTHER" id="PTHR33445:SF2">
    <property type="entry name" value="ATP SYNTHASE SUBUNIT B', CHLOROPLASTIC"/>
    <property type="match status" value="1"/>
</dbReference>
<comment type="similarity">
    <text evidence="1 12 13">Belongs to the ATPase B chain family.</text>
</comment>
<evidence type="ECO:0000256" key="5">
    <source>
        <dbReference type="ARBA" id="ARBA00022781"/>
    </source>
</evidence>
<dbReference type="EMBL" id="JACRSQ010000003">
    <property type="protein sequence ID" value="MBC8542656.1"/>
    <property type="molecule type" value="Genomic_DNA"/>
</dbReference>
<keyword evidence="6 12" id="KW-1133">Transmembrane helix</keyword>
<protein>
    <recommendedName>
        <fullName evidence="12">ATP synthase subunit b</fullName>
    </recommendedName>
    <alternativeName>
        <fullName evidence="12">ATP synthase F(0) sector subunit b</fullName>
    </alternativeName>
    <alternativeName>
        <fullName evidence="12">ATPase subunit I</fullName>
    </alternativeName>
    <alternativeName>
        <fullName evidence="12">F-type ATPase subunit b</fullName>
        <shortName evidence="12">F-ATPase subunit b</shortName>
    </alternativeName>
</protein>
<keyword evidence="9 12" id="KW-0066">ATP synthesis</keyword>
<evidence type="ECO:0000256" key="7">
    <source>
        <dbReference type="ARBA" id="ARBA00023065"/>
    </source>
</evidence>
<gene>
    <name evidence="12 15" type="primary">atpF</name>
    <name evidence="15" type="ORF">H8730_03715</name>
</gene>
<dbReference type="GO" id="GO:0046961">
    <property type="term" value="F:proton-transporting ATPase activity, rotational mechanism"/>
    <property type="evidence" value="ECO:0007669"/>
    <property type="project" value="TreeGrafter"/>
</dbReference>
<evidence type="ECO:0000256" key="11">
    <source>
        <dbReference type="ARBA" id="ARBA00037847"/>
    </source>
</evidence>
<keyword evidence="2 12" id="KW-0813">Transport</keyword>
<evidence type="ECO:0000256" key="6">
    <source>
        <dbReference type="ARBA" id="ARBA00022989"/>
    </source>
</evidence>
<keyword evidence="8 12" id="KW-0472">Membrane</keyword>
<dbReference type="HAMAP" id="MF_01398">
    <property type="entry name" value="ATP_synth_b_bprime"/>
    <property type="match status" value="1"/>
</dbReference>
<evidence type="ECO:0000256" key="3">
    <source>
        <dbReference type="ARBA" id="ARBA00022547"/>
    </source>
</evidence>
<feature type="coiled-coil region" evidence="14">
    <location>
        <begin position="53"/>
        <end position="138"/>
    </location>
</feature>
<evidence type="ECO:0000256" key="14">
    <source>
        <dbReference type="SAM" id="Coils"/>
    </source>
</evidence>
<dbReference type="Proteomes" id="UP000657006">
    <property type="component" value="Unassembled WGS sequence"/>
</dbReference>
<comment type="function">
    <text evidence="10 12">F(1)F(0) ATP synthase produces ATP from ADP in the presence of a proton or sodium gradient. F-type ATPases consist of two structural domains, F(1) containing the extramembraneous catalytic core and F(0) containing the membrane proton channel, linked together by a central stalk and a peripheral stalk. During catalysis, ATP synthesis in the catalytic domain of F(1) is coupled via a rotary mechanism of the central stalk subunits to proton translocation.</text>
</comment>
<keyword evidence="12" id="KW-1003">Cell membrane</keyword>
<comment type="function">
    <text evidence="12">Component of the F(0) channel, it forms part of the peripheral stalk, linking F(1) to F(0).</text>
</comment>
<comment type="subunit">
    <text evidence="12">F-type ATPases have 2 components, F(1) - the catalytic core - and F(0) - the membrane proton channel. F(1) has five subunits: alpha(3), beta(3), gamma(1), delta(1), epsilon(1). F(0) has three main subunits: a(1), b(2) and c(10-14). The alpha and beta chains form an alternating ring which encloses part of the gamma chain. F(1) is attached to F(0) by a central stalk formed by the gamma and epsilon chains, while a peripheral stalk is formed by the delta and b chains.</text>
</comment>
<organism evidence="15 16">
    <name type="scientific">Bianquea renquensis</name>
    <dbReference type="NCBI Taxonomy" id="2763661"/>
    <lineage>
        <taxon>Bacteria</taxon>
        <taxon>Bacillati</taxon>
        <taxon>Bacillota</taxon>
        <taxon>Clostridia</taxon>
        <taxon>Eubacteriales</taxon>
        <taxon>Bianqueaceae</taxon>
        <taxon>Bianquea</taxon>
    </lineage>
</organism>
<dbReference type="GO" id="GO:0046933">
    <property type="term" value="F:proton-transporting ATP synthase activity, rotational mechanism"/>
    <property type="evidence" value="ECO:0007669"/>
    <property type="project" value="UniProtKB-UniRule"/>
</dbReference>
<dbReference type="InterPro" id="IPR002146">
    <property type="entry name" value="ATP_synth_b/b'su_bac/chlpt"/>
</dbReference>
<dbReference type="Pfam" id="PF00430">
    <property type="entry name" value="ATP-synt_B"/>
    <property type="match status" value="1"/>
</dbReference>
<evidence type="ECO:0000313" key="15">
    <source>
        <dbReference type="EMBL" id="MBC8542656.1"/>
    </source>
</evidence>
<reference evidence="15" key="1">
    <citation type="submission" date="2020-08" db="EMBL/GenBank/DDBJ databases">
        <title>Genome public.</title>
        <authorList>
            <person name="Liu C."/>
            <person name="Sun Q."/>
        </authorList>
    </citation>
    <scope>NUCLEOTIDE SEQUENCE</scope>
    <source>
        <strain evidence="15">NSJ-32</strain>
    </source>
</reference>
<feature type="transmembrane region" description="Helical" evidence="12">
    <location>
        <begin position="20"/>
        <end position="42"/>
    </location>
</feature>
<name>A0A926DQF7_9FIRM</name>
<dbReference type="PANTHER" id="PTHR33445">
    <property type="entry name" value="ATP SYNTHASE SUBUNIT B', CHLOROPLASTIC"/>
    <property type="match status" value="1"/>
</dbReference>